<keyword evidence="3" id="KW-1185">Reference proteome</keyword>
<protein>
    <submittedName>
        <fullName evidence="2">Uncharacterized protein</fullName>
    </submittedName>
</protein>
<reference evidence="2" key="1">
    <citation type="submission" date="2023-12" db="EMBL/GenBank/DDBJ databases">
        <authorList>
            <person name="Brown T."/>
        </authorList>
    </citation>
    <scope>NUCLEOTIDE SEQUENCE</scope>
</reference>
<sequence length="296" mass="31289">MRHLCLLICPGFTKQFLGALKDLSSQETFGLLTWPSSKSMSVPESLCLEEAGKGRVAETNRAAFTQQRLTSVVVKARTRLARAFRRVPPPAAPPKWVKSPQATVKALLSGEQGRAREKGGSAVSTKDKGLRVAERTQGHCRESPVEELKSAWRGSGVWQCGGVCEGVSAGENCVCVGGGMRGGWSLPRSPRFCAKRQRVAVAEPGTPFPSLRDIPAPARPIGGAQQLEASKVLPSAGIVTPSALSFCLGQASATTVAGSGFFWTPSPSPPPHHPRTLTAPSRLGALGGLKLHRPNS</sequence>
<gene>
    <name evidence="2" type="ORF">MPIPNATIZW_LOCUS16616</name>
</gene>
<dbReference type="Proteomes" id="UP001314169">
    <property type="component" value="Chromosome 8"/>
</dbReference>
<evidence type="ECO:0000313" key="3">
    <source>
        <dbReference type="Proteomes" id="UP001314169"/>
    </source>
</evidence>
<dbReference type="EMBL" id="OY882865">
    <property type="protein sequence ID" value="CAK6448310.1"/>
    <property type="molecule type" value="Genomic_DNA"/>
</dbReference>
<accession>A0ABP0ACZ7</accession>
<proteinExistence type="predicted"/>
<organism evidence="2 3">
    <name type="scientific">Pipistrellus nathusii</name>
    <name type="common">Nathusius' pipistrelle</name>
    <dbReference type="NCBI Taxonomy" id="59473"/>
    <lineage>
        <taxon>Eukaryota</taxon>
        <taxon>Metazoa</taxon>
        <taxon>Chordata</taxon>
        <taxon>Craniata</taxon>
        <taxon>Vertebrata</taxon>
        <taxon>Euteleostomi</taxon>
        <taxon>Mammalia</taxon>
        <taxon>Eutheria</taxon>
        <taxon>Laurasiatheria</taxon>
        <taxon>Chiroptera</taxon>
        <taxon>Yangochiroptera</taxon>
        <taxon>Vespertilionidae</taxon>
        <taxon>Pipistrellus</taxon>
    </lineage>
</organism>
<feature type="compositionally biased region" description="Basic and acidic residues" evidence="1">
    <location>
        <begin position="113"/>
        <end position="137"/>
    </location>
</feature>
<name>A0ABP0ACZ7_PIPNA</name>
<feature type="region of interest" description="Disordered" evidence="1">
    <location>
        <begin position="110"/>
        <end position="137"/>
    </location>
</feature>
<feature type="region of interest" description="Disordered" evidence="1">
    <location>
        <begin position="266"/>
        <end position="287"/>
    </location>
</feature>
<evidence type="ECO:0000256" key="1">
    <source>
        <dbReference type="SAM" id="MobiDB-lite"/>
    </source>
</evidence>
<evidence type="ECO:0000313" key="2">
    <source>
        <dbReference type="EMBL" id="CAK6448310.1"/>
    </source>
</evidence>